<sequence>MPEHKGELTADEVATLSKALRVRAAQIKKTTGNNLDQYKALLIAGQDKLIPEPAGEPGRDPATICKKTGKPRGYHLWAVLGLKKGSPTHGLYRVLQKEPIFHCYEDNWPIHAYIKGLLTSRADSKRKLSKKVAQEEDDLDVSLNGDMGSNGPDEGDAPRQDGDTEATLGINTTAPAPATSAAPSAVAPAASAAAAENVNLVVTSTTSRSRSIAKAAHQASEQFDKDESSSSSEDDDPPPVKRQRQNRKSNMPRVRNPNGNTLQPASPSGATAPTSLAKGSGDSGSATKARKNQATSKGKGAGKSNSKKK</sequence>
<feature type="region of interest" description="Disordered" evidence="1">
    <location>
        <begin position="212"/>
        <end position="309"/>
    </location>
</feature>
<dbReference type="AlphaFoldDB" id="A0A8H2Y275"/>
<organism evidence="2 3">
    <name type="scientific">Rhizoctonia solani</name>
    <dbReference type="NCBI Taxonomy" id="456999"/>
    <lineage>
        <taxon>Eukaryota</taxon>
        <taxon>Fungi</taxon>
        <taxon>Dikarya</taxon>
        <taxon>Basidiomycota</taxon>
        <taxon>Agaricomycotina</taxon>
        <taxon>Agaricomycetes</taxon>
        <taxon>Cantharellales</taxon>
        <taxon>Ceratobasidiaceae</taxon>
        <taxon>Rhizoctonia</taxon>
    </lineage>
</organism>
<reference evidence="2" key="1">
    <citation type="submission" date="2021-01" db="EMBL/GenBank/DDBJ databases">
        <authorList>
            <person name="Kaushik A."/>
        </authorList>
    </citation>
    <scope>NUCLEOTIDE SEQUENCE</scope>
    <source>
        <strain evidence="2">AG1-1B</strain>
    </source>
</reference>
<dbReference type="Proteomes" id="UP000663826">
    <property type="component" value="Unassembled WGS sequence"/>
</dbReference>
<evidence type="ECO:0000256" key="1">
    <source>
        <dbReference type="SAM" id="MobiDB-lite"/>
    </source>
</evidence>
<feature type="compositionally biased region" description="Low complexity" evidence="1">
    <location>
        <begin position="172"/>
        <end position="182"/>
    </location>
</feature>
<name>A0A8H2Y275_9AGAM</name>
<feature type="compositionally biased region" description="Low complexity" evidence="1">
    <location>
        <begin position="296"/>
        <end position="309"/>
    </location>
</feature>
<comment type="caution">
    <text evidence="2">The sequence shown here is derived from an EMBL/GenBank/DDBJ whole genome shotgun (WGS) entry which is preliminary data.</text>
</comment>
<protein>
    <submittedName>
        <fullName evidence="2">Uncharacterized protein</fullName>
    </submittedName>
</protein>
<accession>A0A8H2Y275</accession>
<proteinExistence type="predicted"/>
<evidence type="ECO:0000313" key="2">
    <source>
        <dbReference type="EMBL" id="CAE6439033.1"/>
    </source>
</evidence>
<feature type="region of interest" description="Disordered" evidence="1">
    <location>
        <begin position="129"/>
        <end position="182"/>
    </location>
</feature>
<dbReference type="EMBL" id="CAJMWQ010001181">
    <property type="protein sequence ID" value="CAE6439033.1"/>
    <property type="molecule type" value="Genomic_DNA"/>
</dbReference>
<evidence type="ECO:0000313" key="3">
    <source>
        <dbReference type="Proteomes" id="UP000663826"/>
    </source>
</evidence>
<gene>
    <name evidence="2" type="ORF">RDB_LOCUS67472</name>
</gene>
<feature type="compositionally biased region" description="Polar residues" evidence="1">
    <location>
        <begin position="257"/>
        <end position="274"/>
    </location>
</feature>